<dbReference type="InterPro" id="IPR035966">
    <property type="entry name" value="PKF_sf"/>
</dbReference>
<comment type="subcellular location">
    <subcellularLocation>
        <location evidence="2 14">Cytoplasm</location>
    </subcellularLocation>
</comment>
<dbReference type="GO" id="GO:0070095">
    <property type="term" value="F:fructose-6-phosphate binding"/>
    <property type="evidence" value="ECO:0007669"/>
    <property type="project" value="TreeGrafter"/>
</dbReference>
<keyword evidence="10 14" id="KW-0067">ATP-binding</keyword>
<feature type="binding site" evidence="14">
    <location>
        <position position="11"/>
    </location>
    <ligand>
        <name>ATP</name>
        <dbReference type="ChEBI" id="CHEBI:30616"/>
    </ligand>
</feature>
<evidence type="ECO:0000256" key="9">
    <source>
        <dbReference type="ARBA" id="ARBA00022777"/>
    </source>
</evidence>
<feature type="binding site" evidence="14">
    <location>
        <position position="243"/>
    </location>
    <ligand>
        <name>substrate</name>
        <note>ligand shared between dimeric partners</note>
    </ligand>
</feature>
<comment type="function">
    <text evidence="14">Catalyzes the phosphorylation of D-fructose 6-phosphate to fructose 1,6-bisphosphate by ATP, the first committing step of glycolysis.</text>
</comment>
<evidence type="ECO:0000256" key="2">
    <source>
        <dbReference type="ARBA" id="ARBA00004496"/>
    </source>
</evidence>
<dbReference type="GO" id="GO:0042802">
    <property type="term" value="F:identical protein binding"/>
    <property type="evidence" value="ECO:0007669"/>
    <property type="project" value="TreeGrafter"/>
</dbReference>
<comment type="similarity">
    <text evidence="14">Belongs to the phosphofructokinase type A (PFKA) family. ATP-dependent PFK group I subfamily. Prokaryotic clade 'B1' sub-subfamily.</text>
</comment>
<keyword evidence="11 14" id="KW-0460">Magnesium</keyword>
<accession>A0A2M7E9A0</accession>
<evidence type="ECO:0000256" key="13">
    <source>
        <dbReference type="ARBA" id="ARBA00048070"/>
    </source>
</evidence>
<comment type="subunit">
    <text evidence="14">Homotetramer.</text>
</comment>
<feature type="binding site" description="in other chain" evidence="14">
    <location>
        <begin position="213"/>
        <end position="215"/>
    </location>
    <ligand>
        <name>ADP</name>
        <dbReference type="ChEBI" id="CHEBI:456216"/>
        <note>allosteric activator; ligand shared between dimeric partners</note>
    </ligand>
</feature>
<keyword evidence="6 14" id="KW-0808">Transferase</keyword>
<feature type="binding site" description="in other chain" evidence="14">
    <location>
        <begin position="249"/>
        <end position="252"/>
    </location>
    <ligand>
        <name>substrate</name>
        <note>ligand shared between dimeric partners</note>
    </ligand>
</feature>
<feature type="binding site" evidence="14">
    <location>
        <begin position="72"/>
        <end position="73"/>
    </location>
    <ligand>
        <name>ATP</name>
        <dbReference type="ChEBI" id="CHEBI:30616"/>
    </ligand>
</feature>
<sequence length="319" mass="34694">MKKIGVLTGGGDAPGMNAAIRAVVRTAIYFGWEVAGIEEGFYGLVFHKFRKLDSSSVSGIINRGGTILHSVRCPEFREKKNQKKAVENIQKEKIDGLVVIGGDGSSKGAAALSSYGIPVSFIPASIDNDIFGTDETIGFDTAANTALDAIDKIRDTATSHKRIFLVEVMGRKSGFLALEVGLAAGAEVILIPEVKFKIEEICTILKKGRKRGKKSYVIVVAEGAGKISEIGKEIEKRIKGEIRITILGYLQRGGSPSADSRNLASRFGTFAVSLLKERKRGRMVGMKEGKVISVPIEEICRHRKKIDLQLYQWAKILSL</sequence>
<dbReference type="GO" id="GO:0061621">
    <property type="term" value="P:canonical glycolysis"/>
    <property type="evidence" value="ECO:0007669"/>
    <property type="project" value="TreeGrafter"/>
</dbReference>
<dbReference type="NCBIfam" id="TIGR02482">
    <property type="entry name" value="PFKA_ATP"/>
    <property type="match status" value="1"/>
</dbReference>
<feature type="binding site" evidence="14">
    <location>
        <position position="162"/>
    </location>
    <ligand>
        <name>substrate</name>
        <note>ligand shared between dimeric partners</note>
    </ligand>
</feature>
<evidence type="ECO:0000256" key="5">
    <source>
        <dbReference type="ARBA" id="ARBA00022533"/>
    </source>
</evidence>
<dbReference type="GO" id="GO:0046872">
    <property type="term" value="F:metal ion binding"/>
    <property type="evidence" value="ECO:0007669"/>
    <property type="project" value="UniProtKB-KW"/>
</dbReference>
<feature type="binding site" description="in other chain" evidence="14">
    <location>
        <begin position="185"/>
        <end position="187"/>
    </location>
    <ligand>
        <name>ADP</name>
        <dbReference type="ChEBI" id="CHEBI:456216"/>
        <note>allosteric activator; ligand shared between dimeric partners</note>
    </ligand>
</feature>
<reference evidence="17" key="1">
    <citation type="submission" date="2017-09" db="EMBL/GenBank/DDBJ databases">
        <title>Depth-based differentiation of microbial function through sediment-hosted aquifers and enrichment of novel symbionts in the deep terrestrial subsurface.</title>
        <authorList>
            <person name="Probst A.J."/>
            <person name="Ladd B."/>
            <person name="Jarett J.K."/>
            <person name="Geller-Mcgrath D.E."/>
            <person name="Sieber C.M.K."/>
            <person name="Emerson J.B."/>
            <person name="Anantharaman K."/>
            <person name="Thomas B.C."/>
            <person name="Malmstrom R."/>
            <person name="Stieglmeier M."/>
            <person name="Klingl A."/>
            <person name="Woyke T."/>
            <person name="Ryan C.M."/>
            <person name="Banfield J.F."/>
        </authorList>
    </citation>
    <scope>NUCLEOTIDE SEQUENCE [LARGE SCALE GENOMIC DNA]</scope>
</reference>
<feature type="binding site" description="in other chain" evidence="14">
    <location>
        <position position="222"/>
    </location>
    <ligand>
        <name>substrate</name>
        <note>ligand shared between dimeric partners</note>
    </ligand>
</feature>
<dbReference type="GO" id="GO:0006002">
    <property type="term" value="P:fructose 6-phosphate metabolic process"/>
    <property type="evidence" value="ECO:0007669"/>
    <property type="project" value="UniProtKB-UniRule"/>
</dbReference>
<keyword evidence="5 14" id="KW-0021">Allosteric enzyme</keyword>
<protein>
    <recommendedName>
        <fullName evidence="14">ATP-dependent 6-phosphofructokinase</fullName>
        <shortName evidence="14">ATP-PFK</shortName>
        <shortName evidence="14">Phosphofructokinase</shortName>
        <ecNumber evidence="14">2.7.1.11</ecNumber>
    </recommendedName>
    <alternativeName>
        <fullName evidence="14">Phosphohexokinase</fullName>
    </alternativeName>
</protein>
<feature type="binding site" evidence="14">
    <location>
        <position position="103"/>
    </location>
    <ligand>
        <name>Mg(2+)</name>
        <dbReference type="ChEBI" id="CHEBI:18420"/>
        <note>catalytic</note>
    </ligand>
</feature>
<dbReference type="UniPathway" id="UPA00109">
    <property type="reaction ID" value="UER00182"/>
</dbReference>
<dbReference type="GO" id="GO:0016208">
    <property type="term" value="F:AMP binding"/>
    <property type="evidence" value="ECO:0007669"/>
    <property type="project" value="TreeGrafter"/>
</dbReference>
<evidence type="ECO:0000256" key="7">
    <source>
        <dbReference type="ARBA" id="ARBA00022723"/>
    </source>
</evidence>
<evidence type="ECO:0000256" key="8">
    <source>
        <dbReference type="ARBA" id="ARBA00022741"/>
    </source>
</evidence>
<dbReference type="InterPro" id="IPR000023">
    <property type="entry name" value="Phosphofructokinase_dom"/>
</dbReference>
<evidence type="ECO:0000256" key="1">
    <source>
        <dbReference type="ARBA" id="ARBA00001946"/>
    </source>
</evidence>
<dbReference type="GO" id="GO:0005945">
    <property type="term" value="C:6-phosphofructokinase complex"/>
    <property type="evidence" value="ECO:0007669"/>
    <property type="project" value="TreeGrafter"/>
</dbReference>
<evidence type="ECO:0000256" key="3">
    <source>
        <dbReference type="ARBA" id="ARBA00004679"/>
    </source>
</evidence>
<comment type="pathway">
    <text evidence="3 14">Carbohydrate degradation; glycolysis; D-glyceraldehyde 3-phosphate and glycerone phosphate from D-glucose: step 3/4.</text>
</comment>
<feature type="binding site" description="in other chain" evidence="14">
    <location>
        <begin position="125"/>
        <end position="127"/>
    </location>
    <ligand>
        <name>substrate</name>
        <note>ligand shared between dimeric partners</note>
    </ligand>
</feature>
<evidence type="ECO:0000259" key="15">
    <source>
        <dbReference type="Pfam" id="PF00365"/>
    </source>
</evidence>
<evidence type="ECO:0000256" key="14">
    <source>
        <dbReference type="HAMAP-Rule" id="MF_00339"/>
    </source>
</evidence>
<evidence type="ECO:0000313" key="16">
    <source>
        <dbReference type="EMBL" id="PIV64271.1"/>
    </source>
</evidence>
<keyword evidence="4 14" id="KW-0963">Cytoplasm</keyword>
<comment type="caution">
    <text evidence="14">Lacks conserved residue(s) required for the propagation of feature annotation.</text>
</comment>
<dbReference type="Pfam" id="PF00365">
    <property type="entry name" value="PFK"/>
    <property type="match status" value="1"/>
</dbReference>
<keyword evidence="12 14" id="KW-0324">Glycolysis</keyword>
<evidence type="ECO:0000256" key="11">
    <source>
        <dbReference type="ARBA" id="ARBA00022842"/>
    </source>
</evidence>
<comment type="caution">
    <text evidence="16">The sequence shown here is derived from an EMBL/GenBank/DDBJ whole genome shotgun (WGS) entry which is preliminary data.</text>
</comment>
<evidence type="ECO:0000313" key="17">
    <source>
        <dbReference type="Proteomes" id="UP000228886"/>
    </source>
</evidence>
<name>A0A2M7E9A0_9BACT</name>
<dbReference type="PIRSF" id="PIRSF000532">
    <property type="entry name" value="ATP_PFK_prok"/>
    <property type="match status" value="1"/>
</dbReference>
<dbReference type="GO" id="GO:0003872">
    <property type="term" value="F:6-phosphofructokinase activity"/>
    <property type="evidence" value="ECO:0007669"/>
    <property type="project" value="UniProtKB-UniRule"/>
</dbReference>
<comment type="cofactor">
    <cofactor evidence="1 14">
        <name>Mg(2+)</name>
        <dbReference type="ChEBI" id="CHEBI:18420"/>
    </cofactor>
</comment>
<organism evidence="16 17">
    <name type="scientific">bacterium (Candidatus Ratteibacteria) CG01_land_8_20_14_3_00_40_19</name>
    <dbReference type="NCBI Taxonomy" id="2014290"/>
    <lineage>
        <taxon>Bacteria</taxon>
        <taxon>Candidatus Ratteibacteria</taxon>
    </lineage>
</organism>
<dbReference type="PRINTS" id="PR00476">
    <property type="entry name" value="PHFRCTKINASE"/>
</dbReference>
<dbReference type="Gene3D" id="3.40.50.450">
    <property type="match status" value="1"/>
</dbReference>
<gene>
    <name evidence="14 16" type="primary">pfkA</name>
    <name evidence="16" type="ORF">COS11_03075</name>
</gene>
<feature type="domain" description="Phosphofructokinase" evidence="15">
    <location>
        <begin position="3"/>
        <end position="275"/>
    </location>
</feature>
<dbReference type="FunFam" id="3.40.50.450:FF:000001">
    <property type="entry name" value="ATP-dependent 6-phosphofructokinase"/>
    <property type="match status" value="1"/>
</dbReference>
<feature type="binding site" description="in other chain" evidence="14">
    <location>
        <position position="211"/>
    </location>
    <ligand>
        <name>ADP</name>
        <dbReference type="ChEBI" id="CHEBI:456216"/>
        <note>allosteric activator; ligand shared between dimeric partners</note>
    </ligand>
</feature>
<dbReference type="InterPro" id="IPR022953">
    <property type="entry name" value="ATP_PFK"/>
</dbReference>
<keyword evidence="7 14" id="KW-0479">Metal-binding</keyword>
<feature type="active site" description="Proton acceptor" evidence="14">
    <location>
        <position position="127"/>
    </location>
</feature>
<proteinExistence type="inferred from homology"/>
<dbReference type="EMBL" id="PETL01000149">
    <property type="protein sequence ID" value="PIV64271.1"/>
    <property type="molecule type" value="Genomic_DNA"/>
</dbReference>
<dbReference type="GO" id="GO:0005524">
    <property type="term" value="F:ATP binding"/>
    <property type="evidence" value="ECO:0007669"/>
    <property type="project" value="UniProtKB-UniRule"/>
</dbReference>
<dbReference type="InterPro" id="IPR012003">
    <property type="entry name" value="ATP_PFK_prok-type"/>
</dbReference>
<dbReference type="InterPro" id="IPR012828">
    <property type="entry name" value="PFKA_ATP_prok"/>
</dbReference>
<keyword evidence="9 14" id="KW-0418">Kinase</keyword>
<dbReference type="NCBIfam" id="NF002872">
    <property type="entry name" value="PRK03202.1"/>
    <property type="match status" value="1"/>
</dbReference>
<evidence type="ECO:0000256" key="12">
    <source>
        <dbReference type="ARBA" id="ARBA00023152"/>
    </source>
</evidence>
<dbReference type="GO" id="GO:0030388">
    <property type="term" value="P:fructose 1,6-bisphosphate metabolic process"/>
    <property type="evidence" value="ECO:0007669"/>
    <property type="project" value="TreeGrafter"/>
</dbReference>
<comment type="activity regulation">
    <text evidence="14">Allosterically activated by ADP and other diphosphonucleosides, and allosterically inhibited by phosphoenolpyruvate.</text>
</comment>
<feature type="binding site" description="in other chain" evidence="14">
    <location>
        <position position="154"/>
    </location>
    <ligand>
        <name>ADP</name>
        <dbReference type="ChEBI" id="CHEBI:456216"/>
        <note>allosteric activator; ligand shared between dimeric partners</note>
    </ligand>
</feature>
<evidence type="ECO:0000256" key="6">
    <source>
        <dbReference type="ARBA" id="ARBA00022679"/>
    </source>
</evidence>
<dbReference type="GO" id="GO:0048029">
    <property type="term" value="F:monosaccharide binding"/>
    <property type="evidence" value="ECO:0007669"/>
    <property type="project" value="TreeGrafter"/>
</dbReference>
<dbReference type="PANTHER" id="PTHR13697:SF4">
    <property type="entry name" value="ATP-DEPENDENT 6-PHOSPHOFRUCTOKINASE"/>
    <property type="match status" value="1"/>
</dbReference>
<comment type="catalytic activity">
    <reaction evidence="13 14">
        <text>beta-D-fructose 6-phosphate + ATP = beta-D-fructose 1,6-bisphosphate + ADP + H(+)</text>
        <dbReference type="Rhea" id="RHEA:16109"/>
        <dbReference type="ChEBI" id="CHEBI:15378"/>
        <dbReference type="ChEBI" id="CHEBI:30616"/>
        <dbReference type="ChEBI" id="CHEBI:32966"/>
        <dbReference type="ChEBI" id="CHEBI:57634"/>
        <dbReference type="ChEBI" id="CHEBI:456216"/>
        <dbReference type="EC" id="2.7.1.11"/>
    </reaction>
</comment>
<keyword evidence="8 14" id="KW-0547">Nucleotide-binding</keyword>
<dbReference type="HAMAP" id="MF_00339">
    <property type="entry name" value="Phosphofructokinase_I_B1"/>
    <property type="match status" value="1"/>
</dbReference>
<dbReference type="EC" id="2.7.1.11" evidence="14"/>
<dbReference type="FunFam" id="3.40.50.460:FF:000002">
    <property type="entry name" value="ATP-dependent 6-phosphofructokinase"/>
    <property type="match status" value="1"/>
</dbReference>
<dbReference type="AlphaFoldDB" id="A0A2M7E9A0"/>
<dbReference type="Proteomes" id="UP000228886">
    <property type="component" value="Unassembled WGS sequence"/>
</dbReference>
<evidence type="ECO:0000256" key="10">
    <source>
        <dbReference type="ARBA" id="ARBA00022840"/>
    </source>
</evidence>
<dbReference type="PANTHER" id="PTHR13697">
    <property type="entry name" value="PHOSPHOFRUCTOKINASE"/>
    <property type="match status" value="1"/>
</dbReference>
<feature type="binding site" evidence="14">
    <location>
        <begin position="21"/>
        <end position="25"/>
    </location>
    <ligand>
        <name>ADP</name>
        <dbReference type="ChEBI" id="CHEBI:456216"/>
        <note>allosteric activator; ligand shared between dimeric partners</note>
    </ligand>
</feature>
<feature type="binding site" evidence="14">
    <location>
        <begin position="102"/>
        <end position="105"/>
    </location>
    <ligand>
        <name>ATP</name>
        <dbReference type="ChEBI" id="CHEBI:30616"/>
    </ligand>
</feature>
<dbReference type="Gene3D" id="3.40.50.460">
    <property type="entry name" value="Phosphofructokinase domain"/>
    <property type="match status" value="1"/>
</dbReference>
<evidence type="ECO:0000256" key="4">
    <source>
        <dbReference type="ARBA" id="ARBA00022490"/>
    </source>
</evidence>
<feature type="binding site" description="in other chain" evidence="14">
    <location>
        <begin position="169"/>
        <end position="171"/>
    </location>
    <ligand>
        <name>substrate</name>
        <note>ligand shared between dimeric partners</note>
    </ligand>
</feature>
<dbReference type="SUPFAM" id="SSF53784">
    <property type="entry name" value="Phosphofructokinase"/>
    <property type="match status" value="1"/>
</dbReference>